<dbReference type="EMBL" id="LR796431">
    <property type="protein sequence ID" value="CAB4144395.1"/>
    <property type="molecule type" value="Genomic_DNA"/>
</dbReference>
<gene>
    <name evidence="1" type="ORF">UFOVP462_34</name>
</gene>
<accession>A0A6J5MBH0</accession>
<proteinExistence type="predicted"/>
<name>A0A6J5MBH0_9CAUD</name>
<sequence>MTLQEALIILARHQQWQKDNTIYFSPKELTEAIDIILAYHHVGTNEMIQDKEKIKTAKDNSKIGIIWKEYQDWLNEVPEISDEEIEKELFDLLYDFEYEEIPNSALYKFDYDGCAKALTKWYREQLKNNI</sequence>
<protein>
    <submittedName>
        <fullName evidence="1">Uncharacterized protein</fullName>
    </submittedName>
</protein>
<organism evidence="1">
    <name type="scientific">uncultured Caudovirales phage</name>
    <dbReference type="NCBI Taxonomy" id="2100421"/>
    <lineage>
        <taxon>Viruses</taxon>
        <taxon>Duplodnaviria</taxon>
        <taxon>Heunggongvirae</taxon>
        <taxon>Uroviricota</taxon>
        <taxon>Caudoviricetes</taxon>
        <taxon>Peduoviridae</taxon>
        <taxon>Maltschvirus</taxon>
        <taxon>Maltschvirus maltsch</taxon>
    </lineage>
</organism>
<evidence type="ECO:0000313" key="1">
    <source>
        <dbReference type="EMBL" id="CAB4144395.1"/>
    </source>
</evidence>
<reference evidence="1" key="1">
    <citation type="submission" date="2020-04" db="EMBL/GenBank/DDBJ databases">
        <authorList>
            <person name="Chiriac C."/>
            <person name="Salcher M."/>
            <person name="Ghai R."/>
            <person name="Kavagutti S V."/>
        </authorList>
    </citation>
    <scope>NUCLEOTIDE SEQUENCE</scope>
</reference>